<evidence type="ECO:0008006" key="15">
    <source>
        <dbReference type="Google" id="ProtNLM"/>
    </source>
</evidence>
<dbReference type="GO" id="GO:0016020">
    <property type="term" value="C:membrane"/>
    <property type="evidence" value="ECO:0007669"/>
    <property type="project" value="UniProtKB-SubCell"/>
</dbReference>
<feature type="region of interest" description="Disordered" evidence="9">
    <location>
        <begin position="376"/>
        <end position="437"/>
    </location>
</feature>
<keyword evidence="3" id="KW-0479">Metal-binding</keyword>
<feature type="compositionally biased region" description="Low complexity" evidence="9">
    <location>
        <begin position="394"/>
        <end position="412"/>
    </location>
</feature>
<feature type="domain" description="RING-CH-type" evidence="12">
    <location>
        <begin position="4"/>
        <end position="76"/>
    </location>
</feature>
<dbReference type="SUPFAM" id="SSF57850">
    <property type="entry name" value="RING/U-box"/>
    <property type="match status" value="1"/>
</dbReference>
<dbReference type="InterPro" id="IPR013083">
    <property type="entry name" value="Znf_RING/FYVE/PHD"/>
</dbReference>
<feature type="region of interest" description="Disordered" evidence="9">
    <location>
        <begin position="239"/>
        <end position="269"/>
    </location>
</feature>
<dbReference type="AlphaFoldDB" id="A0AA40K5I9"/>
<organism evidence="13 14">
    <name type="scientific">Schizothecium vesticola</name>
    <dbReference type="NCBI Taxonomy" id="314040"/>
    <lineage>
        <taxon>Eukaryota</taxon>
        <taxon>Fungi</taxon>
        <taxon>Dikarya</taxon>
        <taxon>Ascomycota</taxon>
        <taxon>Pezizomycotina</taxon>
        <taxon>Sordariomycetes</taxon>
        <taxon>Sordariomycetidae</taxon>
        <taxon>Sordariales</taxon>
        <taxon>Schizotheciaceae</taxon>
        <taxon>Schizothecium</taxon>
    </lineage>
</organism>
<evidence type="ECO:0000256" key="3">
    <source>
        <dbReference type="ARBA" id="ARBA00022723"/>
    </source>
</evidence>
<dbReference type="Gene3D" id="3.30.40.10">
    <property type="entry name" value="Zinc/RING finger domain, C3HC4 (zinc finger)"/>
    <property type="match status" value="1"/>
</dbReference>
<dbReference type="InterPro" id="IPR001841">
    <property type="entry name" value="Znf_RING"/>
</dbReference>
<evidence type="ECO:0000256" key="9">
    <source>
        <dbReference type="SAM" id="MobiDB-lite"/>
    </source>
</evidence>
<keyword evidence="4 8" id="KW-0863">Zinc-finger</keyword>
<reference evidence="13" key="1">
    <citation type="submission" date="2023-06" db="EMBL/GenBank/DDBJ databases">
        <title>Genome-scale phylogeny and comparative genomics of the fungal order Sordariales.</title>
        <authorList>
            <consortium name="Lawrence Berkeley National Laboratory"/>
            <person name="Hensen N."/>
            <person name="Bonometti L."/>
            <person name="Westerberg I."/>
            <person name="Brannstrom I.O."/>
            <person name="Guillou S."/>
            <person name="Cros-Aarteil S."/>
            <person name="Calhoun S."/>
            <person name="Haridas S."/>
            <person name="Kuo A."/>
            <person name="Mondo S."/>
            <person name="Pangilinan J."/>
            <person name="Riley R."/>
            <person name="LaButti K."/>
            <person name="Andreopoulos B."/>
            <person name="Lipzen A."/>
            <person name="Chen C."/>
            <person name="Yanf M."/>
            <person name="Daum C."/>
            <person name="Ng V."/>
            <person name="Clum A."/>
            <person name="Steindorff A."/>
            <person name="Ohm R."/>
            <person name="Martin F."/>
            <person name="Silar P."/>
            <person name="Natvig D."/>
            <person name="Lalanne C."/>
            <person name="Gautier V."/>
            <person name="Ament-velasquez S.L."/>
            <person name="Kruys A."/>
            <person name="Hutchinson M.I."/>
            <person name="Powell A.J."/>
            <person name="Barry K."/>
            <person name="Miller A.N."/>
            <person name="Grigoriev I.V."/>
            <person name="Debuchy R."/>
            <person name="Gladieux P."/>
            <person name="Thoren M.H."/>
            <person name="Johannesson H."/>
        </authorList>
    </citation>
    <scope>NUCLEOTIDE SEQUENCE</scope>
    <source>
        <strain evidence="13">SMH3187-1</strain>
    </source>
</reference>
<feature type="region of interest" description="Disordered" evidence="9">
    <location>
        <begin position="331"/>
        <end position="352"/>
    </location>
</feature>
<dbReference type="PANTHER" id="PTHR46283">
    <property type="entry name" value="E3 UBIQUITIN-PROTEIN LIGASE MARCH5"/>
    <property type="match status" value="1"/>
</dbReference>
<evidence type="ECO:0000256" key="5">
    <source>
        <dbReference type="ARBA" id="ARBA00022833"/>
    </source>
</evidence>
<comment type="caution">
    <text evidence="13">The sequence shown here is derived from an EMBL/GenBank/DDBJ whole genome shotgun (WGS) entry which is preliminary data.</text>
</comment>
<comment type="subcellular location">
    <subcellularLocation>
        <location evidence="1">Membrane</location>
        <topology evidence="1">Multi-pass membrane protein</topology>
    </subcellularLocation>
</comment>
<evidence type="ECO:0000256" key="8">
    <source>
        <dbReference type="PROSITE-ProRule" id="PRU00175"/>
    </source>
</evidence>
<evidence type="ECO:0000256" key="2">
    <source>
        <dbReference type="ARBA" id="ARBA00022692"/>
    </source>
</evidence>
<dbReference type="GO" id="GO:0008270">
    <property type="term" value="F:zinc ion binding"/>
    <property type="evidence" value="ECO:0007669"/>
    <property type="project" value="UniProtKB-KW"/>
</dbReference>
<keyword evidence="6 10" id="KW-1133">Transmembrane helix</keyword>
<feature type="compositionally biased region" description="Basic residues" evidence="9">
    <location>
        <begin position="413"/>
        <end position="424"/>
    </location>
</feature>
<dbReference type="Proteomes" id="UP001172155">
    <property type="component" value="Unassembled WGS sequence"/>
</dbReference>
<keyword evidence="14" id="KW-1185">Reference proteome</keyword>
<evidence type="ECO:0000259" key="12">
    <source>
        <dbReference type="PROSITE" id="PS51292"/>
    </source>
</evidence>
<feature type="transmembrane region" description="Helical" evidence="10">
    <location>
        <begin position="100"/>
        <end position="126"/>
    </location>
</feature>
<keyword evidence="2 10" id="KW-0812">Transmembrane</keyword>
<dbReference type="PROSITE" id="PS51292">
    <property type="entry name" value="ZF_RING_CH"/>
    <property type="match status" value="1"/>
</dbReference>
<sequence length="561" mass="60894">MSAPLGDAQHVCFICLQTDTEEPNGPWVNPCPCSLEAHQNCMLQWIAESEYEAARSVGSRRSPLKCPACKAKIRLEEPHDNVVALYNRFLRGYSRVSPMLLVSLVSGGTVIGSAWYGMTAFSIFAGPRTAMRWLGLRPLVSGRRDISAWHAALSTLVKLTQLSLIGPTLISLWAVPASVVLSMPASVMFAATLITQDNIPSWPPSPQWAMVGIPYVHMVYEFAYNKAFSSFERRLNRALRGRPPTDSPEDLAAQQAAPAANRPADEDRRNNNAGAWAILTALGGLAAALFQDPRQPNADGEDVDVDGEAPEVGHIQIEVDIGGPAIVEEDADDDAEPAAEEDEDVAEEEGDEALADDAGADANDELFQIVNEAPAADETAPADEPAPEGPPAQAPEAAEQQPPPRAARANARAPRHRPRRRNHRQNNNNAANDDDNFDAEPRLSVFSIISNGIATTLLLPAISYAAGELVRALVPLAWTRRVVSSGPFRRPTLLPVTGLLQMRWGRSLVGACLYYVLRDAFSLFYKYRKVQVKINRRVKNVKRKAGEEHTAAPGTGGTTVV</sequence>
<evidence type="ECO:0000256" key="1">
    <source>
        <dbReference type="ARBA" id="ARBA00004141"/>
    </source>
</evidence>
<name>A0AA40K5I9_9PEZI</name>
<feature type="domain" description="RING-type" evidence="11">
    <location>
        <begin position="12"/>
        <end position="70"/>
    </location>
</feature>
<evidence type="ECO:0000259" key="11">
    <source>
        <dbReference type="PROSITE" id="PS50089"/>
    </source>
</evidence>
<evidence type="ECO:0000256" key="10">
    <source>
        <dbReference type="SAM" id="Phobius"/>
    </source>
</evidence>
<proteinExistence type="predicted"/>
<dbReference type="SMART" id="SM00744">
    <property type="entry name" value="RINGv"/>
    <property type="match status" value="1"/>
</dbReference>
<dbReference type="Pfam" id="PF12906">
    <property type="entry name" value="RINGv"/>
    <property type="match status" value="1"/>
</dbReference>
<evidence type="ECO:0000313" key="14">
    <source>
        <dbReference type="Proteomes" id="UP001172155"/>
    </source>
</evidence>
<evidence type="ECO:0000256" key="4">
    <source>
        <dbReference type="ARBA" id="ARBA00022771"/>
    </source>
</evidence>
<keyword evidence="7 10" id="KW-0472">Membrane</keyword>
<keyword evidence="5" id="KW-0862">Zinc</keyword>
<gene>
    <name evidence="13" type="ORF">B0T18DRAFT_438591</name>
</gene>
<evidence type="ECO:0000313" key="13">
    <source>
        <dbReference type="EMBL" id="KAK0746700.1"/>
    </source>
</evidence>
<feature type="compositionally biased region" description="Low complexity" evidence="9">
    <location>
        <begin position="250"/>
        <end position="262"/>
    </location>
</feature>
<dbReference type="EMBL" id="JAUKUD010000004">
    <property type="protein sequence ID" value="KAK0746700.1"/>
    <property type="molecule type" value="Genomic_DNA"/>
</dbReference>
<dbReference type="PROSITE" id="PS50089">
    <property type="entry name" value="ZF_RING_2"/>
    <property type="match status" value="1"/>
</dbReference>
<dbReference type="InterPro" id="IPR011016">
    <property type="entry name" value="Znf_RING-CH"/>
</dbReference>
<protein>
    <recommendedName>
        <fullName evidence="15">RING-CH-type domain-containing protein</fullName>
    </recommendedName>
</protein>
<evidence type="ECO:0000256" key="7">
    <source>
        <dbReference type="ARBA" id="ARBA00023136"/>
    </source>
</evidence>
<accession>A0AA40K5I9</accession>
<evidence type="ECO:0000256" key="6">
    <source>
        <dbReference type="ARBA" id="ARBA00022989"/>
    </source>
</evidence>